<evidence type="ECO:0000256" key="11">
    <source>
        <dbReference type="ARBA" id="ARBA00037847"/>
    </source>
</evidence>
<evidence type="ECO:0000256" key="8">
    <source>
        <dbReference type="ARBA" id="ARBA00023136"/>
    </source>
</evidence>
<dbReference type="OrthoDB" id="5518984at2"/>
<evidence type="ECO:0000256" key="5">
    <source>
        <dbReference type="ARBA" id="ARBA00022781"/>
    </source>
</evidence>
<evidence type="ECO:0000256" key="4">
    <source>
        <dbReference type="ARBA" id="ARBA00022692"/>
    </source>
</evidence>
<keyword evidence="14" id="KW-0175">Coiled coil</keyword>
<keyword evidence="6 12" id="KW-1133">Transmembrane helix</keyword>
<dbReference type="GO" id="GO:0045259">
    <property type="term" value="C:proton-transporting ATP synthase complex"/>
    <property type="evidence" value="ECO:0007669"/>
    <property type="project" value="UniProtKB-KW"/>
</dbReference>
<dbReference type="InterPro" id="IPR005864">
    <property type="entry name" value="ATP_synth_F0_bsu_bac"/>
</dbReference>
<comment type="caution">
    <text evidence="15">The sequence shown here is derived from an EMBL/GenBank/DDBJ whole genome shotgun (WGS) entry which is preliminary data.</text>
</comment>
<evidence type="ECO:0000256" key="10">
    <source>
        <dbReference type="ARBA" id="ARBA00025198"/>
    </source>
</evidence>
<evidence type="ECO:0000313" key="16">
    <source>
        <dbReference type="Proteomes" id="UP000591941"/>
    </source>
</evidence>
<dbReference type="RefSeq" id="WP_024049075.1">
    <property type="nucleotide sequence ID" value="NZ_CABWNB010000002.1"/>
</dbReference>
<dbReference type="PANTHER" id="PTHR33445:SF2">
    <property type="entry name" value="ATP SYNTHASE SUBUNIT B', CHLOROPLASTIC"/>
    <property type="match status" value="1"/>
</dbReference>
<dbReference type="CDD" id="cd06503">
    <property type="entry name" value="ATP-synt_Fo_b"/>
    <property type="match status" value="1"/>
</dbReference>
<evidence type="ECO:0000313" key="15">
    <source>
        <dbReference type="EMBL" id="MBB6477664.1"/>
    </source>
</evidence>
<sequence length="164" mass="18297">MVEFNLTLIIQILNFFVLVAIIGKFGFGPLMRTLDARKARIAADLSGAEQARKQAEALHAEYQAQLESARAQAQEIVNKAVAEAEQQAQAQLDTVRTQIEQEKTLATRQLAEEREELVKNLRAEVVELATAIAERLIAKNLDADMNRKLINDCIEKLATKQVGR</sequence>
<gene>
    <name evidence="12" type="primary">atpF</name>
    <name evidence="15" type="ORF">HNR45_000697</name>
</gene>
<evidence type="ECO:0000256" key="2">
    <source>
        <dbReference type="ARBA" id="ARBA00022448"/>
    </source>
</evidence>
<keyword evidence="12" id="KW-1003">Cell membrane</keyword>
<dbReference type="PANTHER" id="PTHR33445">
    <property type="entry name" value="ATP SYNTHASE SUBUNIT B', CHLOROPLASTIC"/>
    <property type="match status" value="1"/>
</dbReference>
<dbReference type="HAMAP" id="MF_01398">
    <property type="entry name" value="ATP_synth_b_bprime"/>
    <property type="match status" value="1"/>
</dbReference>
<dbReference type="GO" id="GO:0046933">
    <property type="term" value="F:proton-transporting ATP synthase activity, rotational mechanism"/>
    <property type="evidence" value="ECO:0007669"/>
    <property type="project" value="UniProtKB-UniRule"/>
</dbReference>
<keyword evidence="3 12" id="KW-0138">CF(0)</keyword>
<feature type="transmembrane region" description="Helical" evidence="12">
    <location>
        <begin position="6"/>
        <end position="27"/>
    </location>
</feature>
<feature type="coiled-coil region" evidence="14">
    <location>
        <begin position="45"/>
        <end position="131"/>
    </location>
</feature>
<protein>
    <recommendedName>
        <fullName evidence="12">ATP synthase subunit b</fullName>
    </recommendedName>
    <alternativeName>
        <fullName evidence="12">ATP synthase F(0) sector subunit b</fullName>
    </alternativeName>
    <alternativeName>
        <fullName evidence="12">ATPase subunit I</fullName>
    </alternativeName>
    <alternativeName>
        <fullName evidence="12">F-type ATPase subunit b</fullName>
        <shortName evidence="12">F-ATPase subunit b</shortName>
    </alternativeName>
</protein>
<dbReference type="AlphaFoldDB" id="A0A841QYH4"/>
<comment type="function">
    <text evidence="10 12">F(1)F(0) ATP synthase produces ATP from ADP in the presence of a proton or sodium gradient. F-type ATPases consist of two structural domains, F(1) containing the extramembraneous catalytic core and F(0) containing the membrane proton channel, linked together by a central stalk and a peripheral stalk. During catalysis, ATP synthesis in the catalytic domain of F(1) is coupled via a rotary mechanism of the central stalk subunits to proton translocation.</text>
</comment>
<keyword evidence="7 12" id="KW-0406">Ion transport</keyword>
<reference evidence="15 16" key="1">
    <citation type="submission" date="2020-08" db="EMBL/GenBank/DDBJ databases">
        <title>Genomic Encyclopedia of Type Strains, Phase IV (KMG-IV): sequencing the most valuable type-strain genomes for metagenomic binning, comparative biology and taxonomic classification.</title>
        <authorList>
            <person name="Goeker M."/>
        </authorList>
    </citation>
    <scope>NUCLEOTIDE SEQUENCE [LARGE SCALE GENOMIC DNA]</scope>
    <source>
        <strain evidence="15 16">DSM 21255</strain>
    </source>
</reference>
<dbReference type="NCBIfam" id="TIGR01144">
    <property type="entry name" value="ATP_synt_b"/>
    <property type="match status" value="1"/>
</dbReference>
<evidence type="ECO:0000256" key="9">
    <source>
        <dbReference type="ARBA" id="ARBA00023310"/>
    </source>
</evidence>
<evidence type="ECO:0000256" key="14">
    <source>
        <dbReference type="SAM" id="Coils"/>
    </source>
</evidence>
<dbReference type="GO" id="GO:0046961">
    <property type="term" value="F:proton-transporting ATPase activity, rotational mechanism"/>
    <property type="evidence" value="ECO:0007669"/>
    <property type="project" value="TreeGrafter"/>
</dbReference>
<keyword evidence="8 12" id="KW-0472">Membrane</keyword>
<comment type="subunit">
    <text evidence="12">F-type ATPases have 2 components, F(1) - the catalytic core - and F(0) - the membrane proton channel. F(1) has five subunits: alpha(3), beta(3), gamma(1), delta(1), epsilon(1). F(0) has three main subunits: a(1), b(2) and c(10-14). The alpha and beta chains form an alternating ring which encloses part of the gamma chain. F(1) is attached to F(0) by a central stalk formed by the gamma and epsilon chains, while a peripheral stalk is formed by the delta and b chains.</text>
</comment>
<keyword evidence="9 12" id="KW-0066">ATP synthesis</keyword>
<keyword evidence="4 12" id="KW-0812">Transmembrane</keyword>
<keyword evidence="5 12" id="KW-0375">Hydrogen ion transport</keyword>
<organism evidence="15 16">
    <name type="scientific">Negativicoccus succinicivorans</name>
    <dbReference type="NCBI Taxonomy" id="620903"/>
    <lineage>
        <taxon>Bacteria</taxon>
        <taxon>Bacillati</taxon>
        <taxon>Bacillota</taxon>
        <taxon>Negativicutes</taxon>
        <taxon>Veillonellales</taxon>
        <taxon>Veillonellaceae</taxon>
        <taxon>Negativicoccus</taxon>
    </lineage>
</organism>
<dbReference type="InterPro" id="IPR002146">
    <property type="entry name" value="ATP_synth_b/b'su_bac/chlpt"/>
</dbReference>
<name>A0A841QYH4_9FIRM</name>
<keyword evidence="2 12" id="KW-0813">Transport</keyword>
<dbReference type="GO" id="GO:0012505">
    <property type="term" value="C:endomembrane system"/>
    <property type="evidence" value="ECO:0007669"/>
    <property type="project" value="UniProtKB-SubCell"/>
</dbReference>
<dbReference type="GO" id="GO:0005886">
    <property type="term" value="C:plasma membrane"/>
    <property type="evidence" value="ECO:0007669"/>
    <property type="project" value="UniProtKB-SubCell"/>
</dbReference>
<evidence type="ECO:0000256" key="12">
    <source>
        <dbReference type="HAMAP-Rule" id="MF_01398"/>
    </source>
</evidence>
<proteinExistence type="inferred from homology"/>
<dbReference type="EMBL" id="JACHHI010000003">
    <property type="protein sequence ID" value="MBB6477664.1"/>
    <property type="molecule type" value="Genomic_DNA"/>
</dbReference>
<dbReference type="Pfam" id="PF00430">
    <property type="entry name" value="ATP-synt_B"/>
    <property type="match status" value="1"/>
</dbReference>
<evidence type="ECO:0000256" key="7">
    <source>
        <dbReference type="ARBA" id="ARBA00023065"/>
    </source>
</evidence>
<evidence type="ECO:0000256" key="3">
    <source>
        <dbReference type="ARBA" id="ARBA00022547"/>
    </source>
</evidence>
<dbReference type="Gene3D" id="6.10.250.1580">
    <property type="match status" value="1"/>
</dbReference>
<dbReference type="InterPro" id="IPR050059">
    <property type="entry name" value="ATP_synthase_B_chain"/>
</dbReference>
<evidence type="ECO:0000256" key="13">
    <source>
        <dbReference type="RuleBase" id="RU003848"/>
    </source>
</evidence>
<dbReference type="Proteomes" id="UP000591941">
    <property type="component" value="Unassembled WGS sequence"/>
</dbReference>
<comment type="function">
    <text evidence="12">Component of the F(0) channel, it forms part of the peripheral stalk, linking F(1) to F(0).</text>
</comment>
<keyword evidence="16" id="KW-1185">Reference proteome</keyword>
<dbReference type="GeneID" id="93485963"/>
<accession>A0A841QYH4</accession>
<evidence type="ECO:0000256" key="6">
    <source>
        <dbReference type="ARBA" id="ARBA00022989"/>
    </source>
</evidence>
<comment type="subcellular location">
    <subcellularLocation>
        <location evidence="12">Cell membrane</location>
        <topology evidence="12">Single-pass membrane protein</topology>
    </subcellularLocation>
    <subcellularLocation>
        <location evidence="11">Endomembrane system</location>
        <topology evidence="11">Single-pass membrane protein</topology>
    </subcellularLocation>
</comment>
<comment type="similarity">
    <text evidence="1 12 13">Belongs to the ATPase B chain family.</text>
</comment>
<evidence type="ECO:0000256" key="1">
    <source>
        <dbReference type="ARBA" id="ARBA00005513"/>
    </source>
</evidence>